<dbReference type="InterPro" id="IPR015424">
    <property type="entry name" value="PyrdxlP-dep_Trfase"/>
</dbReference>
<dbReference type="SUPFAM" id="SSF53383">
    <property type="entry name" value="PLP-dependent transferases"/>
    <property type="match status" value="1"/>
</dbReference>
<dbReference type="RefSeq" id="WP_379927117.1">
    <property type="nucleotide sequence ID" value="NZ_JBHTJI010000042.1"/>
</dbReference>
<evidence type="ECO:0000313" key="4">
    <source>
        <dbReference type="EMBL" id="MFD0991440.1"/>
    </source>
</evidence>
<dbReference type="PANTHER" id="PTHR30244:SF36">
    <property type="entry name" value="3-OXO-GLUCOSE-6-PHOSPHATE:GLUTAMATE AMINOTRANSFERASE"/>
    <property type="match status" value="1"/>
</dbReference>
<comment type="caution">
    <text evidence="4">The sequence shown here is derived from an EMBL/GenBank/DDBJ whole genome shotgun (WGS) entry which is preliminary data.</text>
</comment>
<keyword evidence="1 3" id="KW-0663">Pyridoxal phosphate</keyword>
<dbReference type="Proteomes" id="UP001597061">
    <property type="component" value="Unassembled WGS sequence"/>
</dbReference>
<dbReference type="InterPro" id="IPR015422">
    <property type="entry name" value="PyrdxlP-dep_Trfase_small"/>
</dbReference>
<dbReference type="PANTHER" id="PTHR30244">
    <property type="entry name" value="TRANSAMINASE"/>
    <property type="match status" value="1"/>
</dbReference>
<proteinExistence type="inferred from homology"/>
<dbReference type="Gene3D" id="3.40.640.10">
    <property type="entry name" value="Type I PLP-dependent aspartate aminotransferase-like (Major domain)"/>
    <property type="match status" value="1"/>
</dbReference>
<evidence type="ECO:0000256" key="1">
    <source>
        <dbReference type="ARBA" id="ARBA00022898"/>
    </source>
</evidence>
<evidence type="ECO:0000256" key="2">
    <source>
        <dbReference type="ARBA" id="ARBA00037999"/>
    </source>
</evidence>
<keyword evidence="5" id="KW-1185">Reference proteome</keyword>
<reference evidence="5" key="1">
    <citation type="journal article" date="2019" name="Int. J. Syst. Evol. Microbiol.">
        <title>The Global Catalogue of Microorganisms (GCM) 10K type strain sequencing project: providing services to taxonomists for standard genome sequencing and annotation.</title>
        <authorList>
            <consortium name="The Broad Institute Genomics Platform"/>
            <consortium name="The Broad Institute Genome Sequencing Center for Infectious Disease"/>
            <person name="Wu L."/>
            <person name="Ma J."/>
        </authorList>
    </citation>
    <scope>NUCLEOTIDE SEQUENCE [LARGE SCALE GENOMIC DNA]</scope>
    <source>
        <strain evidence="5">CCUG 62414</strain>
    </source>
</reference>
<dbReference type="GO" id="GO:0008483">
    <property type="term" value="F:transaminase activity"/>
    <property type="evidence" value="ECO:0007669"/>
    <property type="project" value="UniProtKB-KW"/>
</dbReference>
<dbReference type="InterPro" id="IPR000653">
    <property type="entry name" value="DegT/StrS_aminotransferase"/>
</dbReference>
<keyword evidence="4" id="KW-0808">Transferase</keyword>
<gene>
    <name evidence="4" type="ORF">ACFQ1R_15175</name>
</gene>
<evidence type="ECO:0000256" key="3">
    <source>
        <dbReference type="RuleBase" id="RU004508"/>
    </source>
</evidence>
<dbReference type="CDD" id="cd00616">
    <property type="entry name" value="AHBA_syn"/>
    <property type="match status" value="1"/>
</dbReference>
<name>A0ABW3JLQ4_9FLAO</name>
<dbReference type="Pfam" id="PF01041">
    <property type="entry name" value="DegT_DnrJ_EryC1"/>
    <property type="match status" value="1"/>
</dbReference>
<dbReference type="Gene3D" id="3.90.1150.10">
    <property type="entry name" value="Aspartate Aminotransferase, domain 1"/>
    <property type="match status" value="1"/>
</dbReference>
<dbReference type="EMBL" id="JBHTJI010000042">
    <property type="protein sequence ID" value="MFD0991440.1"/>
    <property type="molecule type" value="Genomic_DNA"/>
</dbReference>
<sequence>MIQFLDLHKINARFQLEFQHKFNEFLNSGHYILGKEVAAFEKNFANYCGTKYCIGVSNGLDALILIFQAYLELGVLKKNDEVIVPANTFIATIIAIEKTGLKPVLVEPDINIYTLSVLEIEKHITTRTKAILVVHLYGMLAEMELISSVVKKNNLLLIEDAAQAHGAKNQQGIKAGNLSNAAAFSFYPSKNLGALGDAGAITTNSELLNNTIIKLRNYGTSSKYVYDFIGNNNRLDEIQAAFLNIKLKCLDEDNSKRRKIANHYLSGITNKKVKLPFYNQSCNHVFYAFVLMVENRQSFIDFLYKNNIETLIHYPIPPHKQQAFSHLKASALPITEMIHHQIVSIPISPVMTSKEVEKVIKTINNYS</sequence>
<organism evidence="4 5">
    <name type="scientific">Mariniflexile jejuense</name>
    <dbReference type="NCBI Taxonomy" id="1173582"/>
    <lineage>
        <taxon>Bacteria</taxon>
        <taxon>Pseudomonadati</taxon>
        <taxon>Bacteroidota</taxon>
        <taxon>Flavobacteriia</taxon>
        <taxon>Flavobacteriales</taxon>
        <taxon>Flavobacteriaceae</taxon>
        <taxon>Mariniflexile</taxon>
    </lineage>
</organism>
<dbReference type="PIRSF" id="PIRSF000390">
    <property type="entry name" value="PLP_StrS"/>
    <property type="match status" value="1"/>
</dbReference>
<accession>A0ABW3JLQ4</accession>
<dbReference type="InterPro" id="IPR015421">
    <property type="entry name" value="PyrdxlP-dep_Trfase_major"/>
</dbReference>
<evidence type="ECO:0000313" key="5">
    <source>
        <dbReference type="Proteomes" id="UP001597061"/>
    </source>
</evidence>
<keyword evidence="4" id="KW-0032">Aminotransferase</keyword>
<comment type="similarity">
    <text evidence="2 3">Belongs to the DegT/DnrJ/EryC1 family.</text>
</comment>
<protein>
    <submittedName>
        <fullName evidence="4">DegT/DnrJ/EryC1/StrS family aminotransferase</fullName>
    </submittedName>
</protein>